<reference evidence="1 2" key="1">
    <citation type="journal article" date="2018" name="Nat. Ecol. Evol.">
        <title>Pezizomycetes genomes reveal the molecular basis of ectomycorrhizal truffle lifestyle.</title>
        <authorList>
            <person name="Murat C."/>
            <person name="Payen T."/>
            <person name="Noel B."/>
            <person name="Kuo A."/>
            <person name="Morin E."/>
            <person name="Chen J."/>
            <person name="Kohler A."/>
            <person name="Krizsan K."/>
            <person name="Balestrini R."/>
            <person name="Da Silva C."/>
            <person name="Montanini B."/>
            <person name="Hainaut M."/>
            <person name="Levati E."/>
            <person name="Barry K.W."/>
            <person name="Belfiori B."/>
            <person name="Cichocki N."/>
            <person name="Clum A."/>
            <person name="Dockter R.B."/>
            <person name="Fauchery L."/>
            <person name="Guy J."/>
            <person name="Iotti M."/>
            <person name="Le Tacon F."/>
            <person name="Lindquist E.A."/>
            <person name="Lipzen A."/>
            <person name="Malagnac F."/>
            <person name="Mello A."/>
            <person name="Molinier V."/>
            <person name="Miyauchi S."/>
            <person name="Poulain J."/>
            <person name="Riccioni C."/>
            <person name="Rubini A."/>
            <person name="Sitrit Y."/>
            <person name="Splivallo R."/>
            <person name="Traeger S."/>
            <person name="Wang M."/>
            <person name="Zifcakova L."/>
            <person name="Wipf D."/>
            <person name="Zambonelli A."/>
            <person name="Paolocci F."/>
            <person name="Nowrousian M."/>
            <person name="Ottonello S."/>
            <person name="Baldrian P."/>
            <person name="Spatafora J.W."/>
            <person name="Henrissat B."/>
            <person name="Nagy L.G."/>
            <person name="Aury J.M."/>
            <person name="Wincker P."/>
            <person name="Grigoriev I.V."/>
            <person name="Bonfante P."/>
            <person name="Martin F.M."/>
        </authorList>
    </citation>
    <scope>NUCLEOTIDE SEQUENCE [LARGE SCALE GENOMIC DNA]</scope>
    <source>
        <strain evidence="1 2">ATCC MYA-4762</strain>
    </source>
</reference>
<evidence type="ECO:0000313" key="2">
    <source>
        <dbReference type="Proteomes" id="UP000267821"/>
    </source>
</evidence>
<keyword evidence="2" id="KW-1185">Reference proteome</keyword>
<organism evidence="1 2">
    <name type="scientific">Terfezia boudieri ATCC MYA-4762</name>
    <dbReference type="NCBI Taxonomy" id="1051890"/>
    <lineage>
        <taxon>Eukaryota</taxon>
        <taxon>Fungi</taxon>
        <taxon>Dikarya</taxon>
        <taxon>Ascomycota</taxon>
        <taxon>Pezizomycotina</taxon>
        <taxon>Pezizomycetes</taxon>
        <taxon>Pezizales</taxon>
        <taxon>Pezizaceae</taxon>
        <taxon>Terfezia</taxon>
    </lineage>
</organism>
<name>A0A3N4LZX0_9PEZI</name>
<dbReference type="EMBL" id="ML121533">
    <property type="protein sequence ID" value="RPB26672.1"/>
    <property type="molecule type" value="Genomic_DNA"/>
</dbReference>
<evidence type="ECO:0000313" key="1">
    <source>
        <dbReference type="EMBL" id="RPB26672.1"/>
    </source>
</evidence>
<protein>
    <submittedName>
        <fullName evidence="1">Uncharacterized protein</fullName>
    </submittedName>
</protein>
<accession>A0A3N4LZX0</accession>
<sequence>MPVSQLLVGVLIGAKTVSHHRTGAILRLMALKTARVGNGHTTSGLNCLGAAIDAGIGRVVGGRLDVDEIAPTACPMLVADMATVFSVGEANADVIPCSGSWLLCVESRSVTRPIPTTGIIEVDSLAVTAAGCMVQ</sequence>
<dbReference type="InParanoid" id="A0A3N4LZX0"/>
<dbReference type="Proteomes" id="UP000267821">
    <property type="component" value="Unassembled WGS sequence"/>
</dbReference>
<dbReference type="AlphaFoldDB" id="A0A3N4LZX0"/>
<gene>
    <name evidence="1" type="ORF">L211DRAFT_646441</name>
</gene>
<proteinExistence type="predicted"/>